<evidence type="ECO:0000313" key="7">
    <source>
        <dbReference type="Proteomes" id="UP000465302"/>
    </source>
</evidence>
<evidence type="ECO:0000256" key="1">
    <source>
        <dbReference type="ARBA" id="ARBA00022741"/>
    </source>
</evidence>
<dbReference type="SUPFAM" id="SSF53067">
    <property type="entry name" value="Actin-like ATPase domain"/>
    <property type="match status" value="1"/>
</dbReference>
<feature type="transmembrane region" description="Helical" evidence="5">
    <location>
        <begin position="438"/>
        <end position="460"/>
    </location>
</feature>
<evidence type="ECO:0000313" key="6">
    <source>
        <dbReference type="EMBL" id="GFG50720.1"/>
    </source>
</evidence>
<keyword evidence="5" id="KW-1133">Transmembrane helix</keyword>
<dbReference type="InterPro" id="IPR043129">
    <property type="entry name" value="ATPase_NBD"/>
</dbReference>
<dbReference type="InterPro" id="IPR013126">
    <property type="entry name" value="Hsp_70_fam"/>
</dbReference>
<dbReference type="GO" id="GO:0005524">
    <property type="term" value="F:ATP binding"/>
    <property type="evidence" value="ECO:0007669"/>
    <property type="project" value="UniProtKB-KW"/>
</dbReference>
<accession>A0A7I9VZG7</accession>
<dbReference type="Proteomes" id="UP000465302">
    <property type="component" value="Unassembled WGS sequence"/>
</dbReference>
<keyword evidence="5" id="KW-0472">Membrane</keyword>
<keyword evidence="3" id="KW-0143">Chaperone</keyword>
<dbReference type="AlphaFoldDB" id="A0A7I9VZG7"/>
<dbReference type="PANTHER" id="PTHR42749:SF1">
    <property type="entry name" value="CELL SHAPE-DETERMINING PROTEIN MREB"/>
    <property type="match status" value="1"/>
</dbReference>
<dbReference type="Gene3D" id="3.90.640.10">
    <property type="entry name" value="Actin, Chain A, domain 4"/>
    <property type="match status" value="1"/>
</dbReference>
<keyword evidence="2" id="KW-0067">ATP-binding</keyword>
<evidence type="ECO:0000256" key="3">
    <source>
        <dbReference type="ARBA" id="ARBA00023186"/>
    </source>
</evidence>
<protein>
    <submittedName>
        <fullName evidence="6">Molecular chaperone</fullName>
    </submittedName>
</protein>
<keyword evidence="1" id="KW-0547">Nucleotide-binding</keyword>
<gene>
    <name evidence="6" type="ORF">MAGR_21610</name>
</gene>
<name>A0A7I9VZG7_MYCAG</name>
<dbReference type="Pfam" id="PF00012">
    <property type="entry name" value="HSP70"/>
    <property type="match status" value="1"/>
</dbReference>
<dbReference type="CDD" id="cd10170">
    <property type="entry name" value="ASKHA_NBD_HSP70"/>
    <property type="match status" value="1"/>
</dbReference>
<feature type="compositionally biased region" description="Pro residues" evidence="4">
    <location>
        <begin position="569"/>
        <end position="582"/>
    </location>
</feature>
<dbReference type="EMBL" id="BLKS01000001">
    <property type="protein sequence ID" value="GFG50720.1"/>
    <property type="molecule type" value="Genomic_DNA"/>
</dbReference>
<dbReference type="PRINTS" id="PR01217">
    <property type="entry name" value="PRICHEXTENSN"/>
</dbReference>
<reference evidence="6 7" key="1">
    <citation type="journal article" date="2019" name="Emerg. Microbes Infect.">
        <title>Comprehensive subspecies identification of 175 nontuberculous mycobacteria species based on 7547 genomic profiles.</title>
        <authorList>
            <person name="Matsumoto Y."/>
            <person name="Kinjo T."/>
            <person name="Motooka D."/>
            <person name="Nabeya D."/>
            <person name="Jung N."/>
            <person name="Uechi K."/>
            <person name="Horii T."/>
            <person name="Iida T."/>
            <person name="Fujita J."/>
            <person name="Nakamura S."/>
        </authorList>
    </citation>
    <scope>NUCLEOTIDE SEQUENCE [LARGE SCALE GENOMIC DNA]</scope>
    <source>
        <strain evidence="6 7">JCM 6377</strain>
    </source>
</reference>
<feature type="compositionally biased region" description="Pro residues" evidence="4">
    <location>
        <begin position="481"/>
        <end position="545"/>
    </location>
</feature>
<comment type="caution">
    <text evidence="6">The sequence shown here is derived from an EMBL/GenBank/DDBJ whole genome shotgun (WGS) entry which is preliminary data.</text>
</comment>
<feature type="region of interest" description="Disordered" evidence="4">
    <location>
        <begin position="399"/>
        <end position="430"/>
    </location>
</feature>
<feature type="region of interest" description="Disordered" evidence="4">
    <location>
        <begin position="465"/>
        <end position="582"/>
    </location>
</feature>
<sequence>MGRDMADGVGLSVGATNLTAVVVGRAAVTRSAVVTLFADRPLEVGLPAENPRLTPDNRGTVITDFVDRVGDPVGIVAPDGSSHRGEGLLAEALRTLLYDVTNGCGTVDPVTVTHPAHWSPPMVEALRAALARVPELASAGLVSDAAAAVTALRDDPGLPTSGVVALCDFGGSGTSITLLDAAAGDPVSPTVRHSDFSGDLVDTALLNQVIGGLSASAAADMTGTSAIGPLSRLRAQCRATKERLSTTAATSLVAELPGHRGEVRLTRNELDEAIRPQLVDLAGVVQETLDRNGVRSLAAVATIGGGARIPLITTTLSEHFGVPVVTTPHPELTAAIGGGLQAARGADVGATAMAQAVAPPTAAAAAVAATQMAPEVQADAYDAVPSALAWSEADNVPDVAPTDPYDYQGEPAAAPRPPIHFTEPETTAAPEAGRRSPYALLIGGLLLVLAAVALAVWFVLRDDDAAEPTPSPTVTTTTTPTAPPTSEAPPPTSEAPPPPPPVVTQTVVPPPQTITQEAPPPPPPATSEAPPPPPETSEPPPPPVDEPSTPTSRPRLIPELPYETIPGLPFVPRPIQPQQPAP</sequence>
<evidence type="ECO:0000256" key="2">
    <source>
        <dbReference type="ARBA" id="ARBA00022840"/>
    </source>
</evidence>
<dbReference type="Gene3D" id="3.30.420.40">
    <property type="match status" value="2"/>
</dbReference>
<dbReference type="PANTHER" id="PTHR42749">
    <property type="entry name" value="CELL SHAPE-DETERMINING PROTEIN MREB"/>
    <property type="match status" value="1"/>
</dbReference>
<evidence type="ECO:0000256" key="4">
    <source>
        <dbReference type="SAM" id="MobiDB-lite"/>
    </source>
</evidence>
<evidence type="ECO:0000256" key="5">
    <source>
        <dbReference type="SAM" id="Phobius"/>
    </source>
</evidence>
<keyword evidence="5" id="KW-0812">Transmembrane</keyword>
<dbReference type="GO" id="GO:0140662">
    <property type="term" value="F:ATP-dependent protein folding chaperone"/>
    <property type="evidence" value="ECO:0007669"/>
    <property type="project" value="InterPro"/>
</dbReference>
<proteinExistence type="predicted"/>
<organism evidence="6 7">
    <name type="scientific">Mycolicibacterium agri</name>
    <name type="common">Mycobacterium agri</name>
    <dbReference type="NCBI Taxonomy" id="36811"/>
    <lineage>
        <taxon>Bacteria</taxon>
        <taxon>Bacillati</taxon>
        <taxon>Actinomycetota</taxon>
        <taxon>Actinomycetes</taxon>
        <taxon>Mycobacteriales</taxon>
        <taxon>Mycobacteriaceae</taxon>
        <taxon>Mycolicibacterium</taxon>
    </lineage>
</organism>